<feature type="compositionally biased region" description="Basic and acidic residues" evidence="1">
    <location>
        <begin position="89"/>
        <end position="99"/>
    </location>
</feature>
<dbReference type="EMBL" id="JAINDJ010000006">
    <property type="protein sequence ID" value="KAG9443694.1"/>
    <property type="molecule type" value="Genomic_DNA"/>
</dbReference>
<evidence type="ECO:0000256" key="2">
    <source>
        <dbReference type="SAM" id="Phobius"/>
    </source>
</evidence>
<evidence type="ECO:0000313" key="4">
    <source>
        <dbReference type="Proteomes" id="UP000825729"/>
    </source>
</evidence>
<sequence length="173" mass="18991">MALLISIGASTLLFVVLLFYIHLRDHRKKSKEEAPEPGMRLPLLGHILLLLQGLPHPQRVSPPLSAGTPTRTSRSHRRLQGGELPRSGGNDRPRQRQEDTEGSGRVQRRTARVSTREISEREQRHRPTGAALRSAPVRLRQASLSRCESGDENHGAHFSSTGSGFSVGSTSGL</sequence>
<evidence type="ECO:0000313" key="3">
    <source>
        <dbReference type="EMBL" id="KAG9443694.1"/>
    </source>
</evidence>
<keyword evidence="2" id="KW-0472">Membrane</keyword>
<protein>
    <recommendedName>
        <fullName evidence="5">Cytochrome P450</fullName>
    </recommendedName>
</protein>
<proteinExistence type="predicted"/>
<gene>
    <name evidence="3" type="ORF">H6P81_015034</name>
</gene>
<feature type="compositionally biased region" description="Low complexity" evidence="1">
    <location>
        <begin position="158"/>
        <end position="173"/>
    </location>
</feature>
<keyword evidence="2" id="KW-0812">Transmembrane</keyword>
<keyword evidence="2" id="KW-1133">Transmembrane helix</keyword>
<reference evidence="3 4" key="1">
    <citation type="submission" date="2021-07" db="EMBL/GenBank/DDBJ databases">
        <title>The Aristolochia fimbriata genome: insights into angiosperm evolution, floral development and chemical biosynthesis.</title>
        <authorList>
            <person name="Jiao Y."/>
        </authorList>
    </citation>
    <scope>NUCLEOTIDE SEQUENCE [LARGE SCALE GENOMIC DNA]</scope>
    <source>
        <strain evidence="3">IBCAS-2021</strain>
        <tissue evidence="3">Leaf</tissue>
    </source>
</reference>
<dbReference type="AlphaFoldDB" id="A0AAV7E667"/>
<comment type="caution">
    <text evidence="3">The sequence shown here is derived from an EMBL/GenBank/DDBJ whole genome shotgun (WGS) entry which is preliminary data.</text>
</comment>
<name>A0AAV7E667_ARIFI</name>
<feature type="transmembrane region" description="Helical" evidence="2">
    <location>
        <begin position="6"/>
        <end position="23"/>
    </location>
</feature>
<organism evidence="3 4">
    <name type="scientific">Aristolochia fimbriata</name>
    <name type="common">White veined hardy Dutchman's pipe vine</name>
    <dbReference type="NCBI Taxonomy" id="158543"/>
    <lineage>
        <taxon>Eukaryota</taxon>
        <taxon>Viridiplantae</taxon>
        <taxon>Streptophyta</taxon>
        <taxon>Embryophyta</taxon>
        <taxon>Tracheophyta</taxon>
        <taxon>Spermatophyta</taxon>
        <taxon>Magnoliopsida</taxon>
        <taxon>Magnoliidae</taxon>
        <taxon>Piperales</taxon>
        <taxon>Aristolochiaceae</taxon>
        <taxon>Aristolochia</taxon>
    </lineage>
</organism>
<accession>A0AAV7E667</accession>
<feature type="compositionally biased region" description="Basic and acidic residues" evidence="1">
    <location>
        <begin position="114"/>
        <end position="125"/>
    </location>
</feature>
<evidence type="ECO:0000256" key="1">
    <source>
        <dbReference type="SAM" id="MobiDB-lite"/>
    </source>
</evidence>
<evidence type="ECO:0008006" key="5">
    <source>
        <dbReference type="Google" id="ProtNLM"/>
    </source>
</evidence>
<keyword evidence="4" id="KW-1185">Reference proteome</keyword>
<dbReference type="Proteomes" id="UP000825729">
    <property type="component" value="Unassembled WGS sequence"/>
</dbReference>
<feature type="region of interest" description="Disordered" evidence="1">
    <location>
        <begin position="58"/>
        <end position="173"/>
    </location>
</feature>